<evidence type="ECO:0000313" key="1">
    <source>
        <dbReference type="EMBL" id="KRZ23967.1"/>
    </source>
</evidence>
<keyword evidence="3" id="KW-1185">Reference proteome</keyword>
<accession>A0A0V1IMF5</accession>
<gene>
    <name evidence="1" type="ORF">T4B_203</name>
    <name evidence="2" type="ORF">T4C_9220</name>
</gene>
<dbReference type="Proteomes" id="UP000054826">
    <property type="component" value="Unassembled WGS sequence"/>
</dbReference>
<comment type="caution">
    <text evidence="1">The sequence shown here is derived from an EMBL/GenBank/DDBJ whole genome shotgun (WGS) entry which is preliminary data.</text>
</comment>
<evidence type="ECO:0000313" key="4">
    <source>
        <dbReference type="Proteomes" id="UP000054826"/>
    </source>
</evidence>
<dbReference type="EMBL" id="JYDS01000131">
    <property type="protein sequence ID" value="KRZ23967.1"/>
    <property type="molecule type" value="Genomic_DNA"/>
</dbReference>
<sequence length="103" mass="11482">MHICLTIKNNCASYVIQHAVQFLHNHLPQGTRFTLTDTDIVRISTFIRNGRQKATSPSSPNSGYSFSMMAMSASSLLSLWGNILAFPVFTETFAMCRPSRPRG</sequence>
<dbReference type="EMBL" id="JYDV01000060">
    <property type="protein sequence ID" value="KRZ37263.1"/>
    <property type="molecule type" value="Genomic_DNA"/>
</dbReference>
<dbReference type="AlphaFoldDB" id="A0A0V1IMF5"/>
<dbReference type="Proteomes" id="UP000054805">
    <property type="component" value="Unassembled WGS sequence"/>
</dbReference>
<proteinExistence type="predicted"/>
<name>A0A0V1IMF5_TRIPS</name>
<organism evidence="1 3">
    <name type="scientific">Trichinella pseudospiralis</name>
    <name type="common">Parasitic roundworm</name>
    <dbReference type="NCBI Taxonomy" id="6337"/>
    <lineage>
        <taxon>Eukaryota</taxon>
        <taxon>Metazoa</taxon>
        <taxon>Ecdysozoa</taxon>
        <taxon>Nematoda</taxon>
        <taxon>Enoplea</taxon>
        <taxon>Dorylaimia</taxon>
        <taxon>Trichinellida</taxon>
        <taxon>Trichinellidae</taxon>
        <taxon>Trichinella</taxon>
    </lineage>
</organism>
<protein>
    <submittedName>
        <fullName evidence="1">Uncharacterized protein</fullName>
    </submittedName>
</protein>
<evidence type="ECO:0000313" key="2">
    <source>
        <dbReference type="EMBL" id="KRZ37263.1"/>
    </source>
</evidence>
<reference evidence="3 4" key="1">
    <citation type="submission" date="2015-01" db="EMBL/GenBank/DDBJ databases">
        <title>Evolution of Trichinella species and genotypes.</title>
        <authorList>
            <person name="Korhonen P.K."/>
            <person name="Edoardo P."/>
            <person name="Giuseppe L.R."/>
            <person name="Gasser R.B."/>
        </authorList>
    </citation>
    <scope>NUCLEOTIDE SEQUENCE [LARGE SCALE GENOMIC DNA]</scope>
    <source>
        <strain evidence="2">ISS176</strain>
        <strain evidence="1">ISS588</strain>
    </source>
</reference>
<evidence type="ECO:0000313" key="3">
    <source>
        <dbReference type="Proteomes" id="UP000054805"/>
    </source>
</evidence>